<dbReference type="GO" id="GO:0006355">
    <property type="term" value="P:regulation of DNA-templated transcription"/>
    <property type="evidence" value="ECO:0007669"/>
    <property type="project" value="InterPro"/>
</dbReference>
<dbReference type="OrthoDB" id="9774661at2"/>
<organism evidence="5 6">
    <name type="scientific">Pseudomonas fildesensis</name>
    <dbReference type="NCBI Taxonomy" id="1674920"/>
    <lineage>
        <taxon>Bacteria</taxon>
        <taxon>Pseudomonadati</taxon>
        <taxon>Pseudomonadota</taxon>
        <taxon>Gammaproteobacteria</taxon>
        <taxon>Pseudomonadales</taxon>
        <taxon>Pseudomonadaceae</taxon>
        <taxon>Pseudomonas</taxon>
    </lineage>
</organism>
<proteinExistence type="predicted"/>
<dbReference type="AlphaFoldDB" id="A0A0J8J021"/>
<keyword evidence="3" id="KW-0804">Transcription</keyword>
<dbReference type="Gene3D" id="1.10.10.10">
    <property type="entry name" value="Winged helix-like DNA-binding domain superfamily/Winged helix DNA-binding domain"/>
    <property type="match status" value="1"/>
</dbReference>
<dbReference type="PANTHER" id="PTHR44688">
    <property type="entry name" value="DNA-BINDING TRANSCRIPTIONAL ACTIVATOR DEVR_DOSR"/>
    <property type="match status" value="1"/>
</dbReference>
<dbReference type="InterPro" id="IPR036693">
    <property type="entry name" value="TF_LuxR_autoind-bd_dom_sf"/>
</dbReference>
<evidence type="ECO:0000256" key="3">
    <source>
        <dbReference type="ARBA" id="ARBA00023163"/>
    </source>
</evidence>
<dbReference type="RefSeq" id="WP_048720408.1">
    <property type="nucleotide sequence ID" value="NZ_JBJGXJ010000016.1"/>
</dbReference>
<evidence type="ECO:0000259" key="4">
    <source>
        <dbReference type="PROSITE" id="PS50043"/>
    </source>
</evidence>
<evidence type="ECO:0000313" key="5">
    <source>
        <dbReference type="EMBL" id="KMT57656.1"/>
    </source>
</evidence>
<dbReference type="Proteomes" id="UP000037551">
    <property type="component" value="Unassembled WGS sequence"/>
</dbReference>
<dbReference type="PANTHER" id="PTHR44688:SF16">
    <property type="entry name" value="DNA-BINDING TRANSCRIPTIONAL ACTIVATOR DEVR_DOSR"/>
    <property type="match status" value="1"/>
</dbReference>
<keyword evidence="2" id="KW-0238">DNA-binding</keyword>
<dbReference type="PATRIC" id="fig|1674920.3.peg.654"/>
<protein>
    <submittedName>
        <fullName evidence="5">LuxR family transcriptional regulator</fullName>
    </submittedName>
</protein>
<accession>A0A0J8J021</accession>
<dbReference type="CDD" id="cd06170">
    <property type="entry name" value="LuxR_C_like"/>
    <property type="match status" value="1"/>
</dbReference>
<name>A0A0J8J021_9PSED</name>
<evidence type="ECO:0000256" key="1">
    <source>
        <dbReference type="ARBA" id="ARBA00023015"/>
    </source>
</evidence>
<dbReference type="EMBL" id="LFMW01000001">
    <property type="protein sequence ID" value="KMT57656.1"/>
    <property type="molecule type" value="Genomic_DNA"/>
</dbReference>
<dbReference type="GO" id="GO:0003677">
    <property type="term" value="F:DNA binding"/>
    <property type="evidence" value="ECO:0007669"/>
    <property type="project" value="UniProtKB-KW"/>
</dbReference>
<gene>
    <name evidence="5" type="ORF">ACR52_03230</name>
</gene>
<dbReference type="Pfam" id="PF00196">
    <property type="entry name" value="GerE"/>
    <property type="match status" value="1"/>
</dbReference>
<keyword evidence="6" id="KW-1185">Reference proteome</keyword>
<dbReference type="Gene3D" id="3.30.450.80">
    <property type="entry name" value="Transcription factor LuxR-like, autoinducer-binding domain"/>
    <property type="match status" value="1"/>
</dbReference>
<dbReference type="PROSITE" id="PS50043">
    <property type="entry name" value="HTH_LUXR_2"/>
    <property type="match status" value="1"/>
</dbReference>
<keyword evidence="1" id="KW-0805">Transcription regulation</keyword>
<dbReference type="SUPFAM" id="SSF75516">
    <property type="entry name" value="Pheromone-binding domain of LuxR-like quorum-sensing transcription factors"/>
    <property type="match status" value="1"/>
</dbReference>
<sequence length="254" mass="28358">MLAKLTAFNNRLMPGRSLDEQMDNTFILAQQLGFDALVYDYTPVPIDHDGALITPSVLELRNTPPDWHALWCSEGFYQIDPVQHLALSTVSPFVWSYEAKAETALQQIIDPCHAPVSSYLHERQLTCGVSVPIHLPRGGFASLTGLRTGKAHTVLRDAQQTLSDFSLITHALQEAVYPLFSKELRTYPHIHLTKRERECLKWAADGLTAAEIATQLSRSLAVVTLHLASAMHKLGAKNRVQAVVRATHYRLLED</sequence>
<reference evidence="5 6" key="1">
    <citation type="submission" date="2015-06" db="EMBL/GenBank/DDBJ databases">
        <title>Draft genome sequence of an Antarctic Pseudomonas sp. strain KG01 with full potential for biotechnological applications.</title>
        <authorList>
            <person name="Pavlov M.S."/>
            <person name="Lira F."/>
            <person name="Martinez J.L."/>
            <person name="Marshall S.H."/>
        </authorList>
    </citation>
    <scope>NUCLEOTIDE SEQUENCE [LARGE SCALE GENOMIC DNA]</scope>
    <source>
        <strain evidence="5 6">KG01</strain>
    </source>
</reference>
<dbReference type="InterPro" id="IPR036388">
    <property type="entry name" value="WH-like_DNA-bd_sf"/>
</dbReference>
<dbReference type="InterPro" id="IPR000792">
    <property type="entry name" value="Tscrpt_reg_LuxR_C"/>
</dbReference>
<feature type="domain" description="HTH luxR-type" evidence="4">
    <location>
        <begin position="185"/>
        <end position="250"/>
    </location>
</feature>
<dbReference type="PRINTS" id="PR00038">
    <property type="entry name" value="HTHLUXR"/>
</dbReference>
<dbReference type="InterPro" id="IPR005143">
    <property type="entry name" value="TF_LuxR_autoind-bd_dom"/>
</dbReference>
<evidence type="ECO:0000313" key="6">
    <source>
        <dbReference type="Proteomes" id="UP000037551"/>
    </source>
</evidence>
<dbReference type="STRING" id="1674920.ACR52_03230"/>
<comment type="caution">
    <text evidence="5">The sequence shown here is derived from an EMBL/GenBank/DDBJ whole genome shotgun (WGS) entry which is preliminary data.</text>
</comment>
<dbReference type="SMART" id="SM00421">
    <property type="entry name" value="HTH_LUXR"/>
    <property type="match status" value="1"/>
</dbReference>
<dbReference type="Pfam" id="PF03472">
    <property type="entry name" value="Autoind_bind"/>
    <property type="match status" value="1"/>
</dbReference>
<dbReference type="InterPro" id="IPR016032">
    <property type="entry name" value="Sig_transdc_resp-reg_C-effctor"/>
</dbReference>
<evidence type="ECO:0000256" key="2">
    <source>
        <dbReference type="ARBA" id="ARBA00023125"/>
    </source>
</evidence>
<dbReference type="SUPFAM" id="SSF46894">
    <property type="entry name" value="C-terminal effector domain of the bipartite response regulators"/>
    <property type="match status" value="1"/>
</dbReference>